<accession>A0A4Q7E5E1</accession>
<keyword evidence="1" id="KW-0472">Membrane</keyword>
<feature type="transmembrane region" description="Helical" evidence="1">
    <location>
        <begin position="40"/>
        <end position="60"/>
    </location>
</feature>
<sequence>MNKFDSSQLRPRLNHTSEGWLVQVYSRDRRLLCVLEASHAWTFLLGCGVGVLVAIGWFNLARHTPSATYVPSTMPPQMMVD</sequence>
<evidence type="ECO:0000313" key="2">
    <source>
        <dbReference type="EMBL" id="RZM77367.1"/>
    </source>
</evidence>
<dbReference type="EMBL" id="QVFV01000004">
    <property type="protein sequence ID" value="RZM77367.1"/>
    <property type="molecule type" value="Genomic_DNA"/>
</dbReference>
<comment type="caution">
    <text evidence="2">The sequence shown here is derived from an EMBL/GenBank/DDBJ whole genome shotgun (WGS) entry which is preliminary data.</text>
</comment>
<dbReference type="Proteomes" id="UP000292459">
    <property type="component" value="Unassembled WGS sequence"/>
</dbReference>
<dbReference type="RefSeq" id="WP_039726521.1">
    <property type="nucleotide sequence ID" value="NZ_QVFV01000004.1"/>
</dbReference>
<name>A0A4Q7E5E1_9CYAN</name>
<protein>
    <submittedName>
        <fullName evidence="2">Uncharacterized protein</fullName>
    </submittedName>
</protein>
<dbReference type="OrthoDB" id="463963at2"/>
<keyword evidence="3" id="KW-1185">Reference proteome</keyword>
<dbReference type="AlphaFoldDB" id="A0A4Q7E5E1"/>
<keyword evidence="1" id="KW-1133">Transmembrane helix</keyword>
<proteinExistence type="predicted"/>
<organism evidence="2 3">
    <name type="scientific">Leptolyngbya iicbica LK</name>
    <dbReference type="NCBI Taxonomy" id="2294035"/>
    <lineage>
        <taxon>Bacteria</taxon>
        <taxon>Bacillati</taxon>
        <taxon>Cyanobacteriota</taxon>
        <taxon>Cyanophyceae</taxon>
        <taxon>Leptolyngbyales</taxon>
        <taxon>Leptolyngbyaceae</taxon>
        <taxon>Leptolyngbya group</taxon>
        <taxon>Leptolyngbya</taxon>
        <taxon>Leptolyngbya iicbica</taxon>
    </lineage>
</organism>
<gene>
    <name evidence="2" type="ORF">DYY88_17175</name>
</gene>
<evidence type="ECO:0000256" key="1">
    <source>
        <dbReference type="SAM" id="Phobius"/>
    </source>
</evidence>
<evidence type="ECO:0000313" key="3">
    <source>
        <dbReference type="Proteomes" id="UP000292459"/>
    </source>
</evidence>
<reference evidence="2 3" key="1">
    <citation type="submission" date="2018-11" db="EMBL/GenBank/DDBJ databases">
        <title>Whole genome sequencing of an environmental sample.</title>
        <authorList>
            <person name="Sarangi A.N."/>
            <person name="Singh D."/>
            <person name="Tripathy S."/>
        </authorList>
    </citation>
    <scope>NUCLEOTIDE SEQUENCE [LARGE SCALE GENOMIC DNA]</scope>
    <source>
        <strain evidence="2 3">Lakshadweep</strain>
    </source>
</reference>
<keyword evidence="1" id="KW-0812">Transmembrane</keyword>